<comment type="function">
    <text evidence="11">Involved in pre-mRNA splicing as component of the spliceosome. Required for the assembly of the U4/U5/U6 tri-snRNP complex, one of the building blocks of the spliceosome.</text>
</comment>
<keyword evidence="8" id="KW-0539">Nucleus</keyword>
<dbReference type="SUPFAM" id="SSF89124">
    <property type="entry name" value="Nop domain"/>
    <property type="match status" value="1"/>
</dbReference>
<dbReference type="GO" id="GO:0003723">
    <property type="term" value="F:RNA binding"/>
    <property type="evidence" value="ECO:0007669"/>
    <property type="project" value="UniProtKB-KW"/>
</dbReference>
<evidence type="ECO:0000256" key="6">
    <source>
        <dbReference type="ARBA" id="ARBA00022884"/>
    </source>
</evidence>
<dbReference type="Pfam" id="PF01798">
    <property type="entry name" value="Nop"/>
    <property type="match status" value="1"/>
</dbReference>
<dbReference type="InterPro" id="IPR027105">
    <property type="entry name" value="Prp31"/>
</dbReference>
<dbReference type="PROSITE" id="PS51358">
    <property type="entry name" value="NOP"/>
    <property type="match status" value="1"/>
</dbReference>
<reference evidence="17" key="2">
    <citation type="submission" date="2025-04" db="UniProtKB">
        <authorList>
            <consortium name="RefSeq"/>
        </authorList>
    </citation>
    <scope>IDENTIFICATION</scope>
</reference>
<evidence type="ECO:0000256" key="4">
    <source>
        <dbReference type="ARBA" id="ARBA00022664"/>
    </source>
</evidence>
<dbReference type="PANTHER" id="PTHR13904:SF0">
    <property type="entry name" value="U4_U6 SMALL NUCLEAR RIBONUCLEOPROTEIN PRP31"/>
    <property type="match status" value="1"/>
</dbReference>
<sequence length="506" mass="55556">MSLADELLADLEEGGEELDTIEEEDEESINDIVDDVGMEIDRQGSALNVRSVAKLKESAELAKILHDIEEYSAKPKRSAVAGPVEVDPEYKLIVDANNMTVEIDNEINVIHQFTKDIYSKRFPELESLVPMPLEYICTVKELGNNILERSKNNEILQDILTPATIMVVSVTASTTQGVELSEKDLATVMESCEMAIELNKCKTKIFEYVESRMTFIAPNLSIIVGASIAAKLMGTAGGLTNLSKMPACNIMLLGSQKKTLAGFSSTNILPHTGFIYHSEFVQKMPPEMRRKTTRAVAAKCALAARVDSFHESVDGAAGDRLRAELDAKMDKMTEPPPVKFSKPLPAPIEQSKKKRGGRRARKMKERLGLSELRKQANRMSFGQIEDDAYQEDLGFSMGTMGKSTSGKIRGAPVDAKTKARISKTLQQKLSKQNQTWGGSTTVKKTVEGTASSVAFTPLKNLEIFNPHAAETKVQQTTQKYFSSTGTFLKVKKEAGSMPPPAAPRSK</sequence>
<dbReference type="FunFam" id="1.10.246.90:FF:000002">
    <property type="entry name" value="U4/U6 small nuclear ribonucleoprotein Prp31"/>
    <property type="match status" value="1"/>
</dbReference>
<dbReference type="Gene3D" id="1.10.287.4070">
    <property type="match status" value="1"/>
</dbReference>
<evidence type="ECO:0000313" key="14">
    <source>
        <dbReference type="EnsemblMetazoa" id="BGLB003079-PB"/>
    </source>
</evidence>
<dbReference type="FunFam" id="1.10.287.4070:FF:000003">
    <property type="entry name" value="U4/U6 small nuclear ribonucleoprotein PRP31"/>
    <property type="match status" value="1"/>
</dbReference>
<evidence type="ECO:0000256" key="3">
    <source>
        <dbReference type="ARBA" id="ARBA00013538"/>
    </source>
</evidence>
<evidence type="ECO:0000256" key="8">
    <source>
        <dbReference type="ARBA" id="ARBA00023242"/>
    </source>
</evidence>
<dbReference type="Proteomes" id="UP001165740">
    <property type="component" value="Chromosome 7"/>
</dbReference>
<accession>A0A2C9JIM8</accession>
<keyword evidence="9" id="KW-0687">Ribonucleoprotein</keyword>
<dbReference type="GO" id="GO:0000244">
    <property type="term" value="P:spliceosomal tri-snRNP complex assembly"/>
    <property type="evidence" value="ECO:0007669"/>
    <property type="project" value="InterPro"/>
</dbReference>
<dbReference type="VEuPathDB" id="VectorBase:BGLAX_029088"/>
<evidence type="ECO:0000256" key="12">
    <source>
        <dbReference type="SAM" id="MobiDB-lite"/>
    </source>
</evidence>
<evidence type="ECO:0000259" key="13">
    <source>
        <dbReference type="PROSITE" id="PS51358"/>
    </source>
</evidence>
<comment type="subcellular location">
    <subcellularLocation>
        <location evidence="1">Nucleus</location>
    </subcellularLocation>
</comment>
<evidence type="ECO:0000313" key="17">
    <source>
        <dbReference type="RefSeq" id="XP_013084223.1"/>
    </source>
</evidence>
<evidence type="ECO:0000256" key="10">
    <source>
        <dbReference type="ARBA" id="ARBA00030766"/>
    </source>
</evidence>
<name>A0A2C9JIM8_BIOGL</name>
<feature type="compositionally biased region" description="Basic residues" evidence="12">
    <location>
        <begin position="352"/>
        <end position="362"/>
    </location>
</feature>
<keyword evidence="7" id="KW-0508">mRNA splicing</keyword>
<evidence type="ECO:0000313" key="15">
    <source>
        <dbReference type="Proteomes" id="UP000076420"/>
    </source>
</evidence>
<dbReference type="InterPro" id="IPR019175">
    <property type="entry name" value="Prp31_C"/>
</dbReference>
<dbReference type="Gene3D" id="1.10.246.90">
    <property type="entry name" value="Nop domain"/>
    <property type="match status" value="1"/>
</dbReference>
<evidence type="ECO:0000256" key="7">
    <source>
        <dbReference type="ARBA" id="ARBA00023187"/>
    </source>
</evidence>
<keyword evidence="4" id="KW-0507">mRNA processing</keyword>
<gene>
    <name evidence="14" type="primary">106069160</name>
    <name evidence="17" type="synonym">LOC106069160</name>
</gene>
<dbReference type="AlphaFoldDB" id="A0A2C9JIM8"/>
<dbReference type="Pfam" id="PF09785">
    <property type="entry name" value="Prp31_C"/>
    <property type="match status" value="1"/>
</dbReference>
<evidence type="ECO:0000256" key="5">
    <source>
        <dbReference type="ARBA" id="ARBA00022728"/>
    </source>
</evidence>
<evidence type="ECO:0000256" key="2">
    <source>
        <dbReference type="ARBA" id="ARBA00005572"/>
    </source>
</evidence>
<dbReference type="OrthoDB" id="4771285at2759"/>
<reference evidence="14" key="1">
    <citation type="submission" date="2020-05" db="UniProtKB">
        <authorList>
            <consortium name="EnsemblMetazoa"/>
        </authorList>
    </citation>
    <scope>IDENTIFICATION</scope>
    <source>
        <strain evidence="14">BB02</strain>
    </source>
</reference>
<feature type="domain" description="Nop" evidence="13">
    <location>
        <begin position="216"/>
        <end position="334"/>
    </location>
</feature>
<evidence type="ECO:0000256" key="9">
    <source>
        <dbReference type="ARBA" id="ARBA00023274"/>
    </source>
</evidence>
<keyword evidence="5" id="KW-0747">Spliceosome</keyword>
<comment type="similarity">
    <text evidence="2">Belongs to the PRP31 family.</text>
</comment>
<organism evidence="14 15">
    <name type="scientific">Biomphalaria glabrata</name>
    <name type="common">Bloodfluke planorb</name>
    <name type="synonym">Freshwater snail</name>
    <dbReference type="NCBI Taxonomy" id="6526"/>
    <lineage>
        <taxon>Eukaryota</taxon>
        <taxon>Metazoa</taxon>
        <taxon>Spiralia</taxon>
        <taxon>Lophotrochozoa</taxon>
        <taxon>Mollusca</taxon>
        <taxon>Gastropoda</taxon>
        <taxon>Heterobranchia</taxon>
        <taxon>Euthyneura</taxon>
        <taxon>Panpulmonata</taxon>
        <taxon>Hygrophila</taxon>
        <taxon>Lymnaeoidea</taxon>
        <taxon>Planorbidae</taxon>
        <taxon>Biomphalaria</taxon>
    </lineage>
</organism>
<dbReference type="SMART" id="SM00931">
    <property type="entry name" value="NOSIC"/>
    <property type="match status" value="1"/>
</dbReference>
<dbReference type="KEGG" id="bgt:106069160"/>
<protein>
    <recommendedName>
        <fullName evidence="3">U4/U6 small nuclear ribonucleoprotein Prp31</fullName>
    </recommendedName>
    <alternativeName>
        <fullName evidence="10">Pre-mRNA-processing factor 31</fullName>
    </alternativeName>
</protein>
<evidence type="ECO:0000313" key="16">
    <source>
        <dbReference type="Proteomes" id="UP001165740"/>
    </source>
</evidence>
<dbReference type="InterPro" id="IPR042239">
    <property type="entry name" value="Nop_C"/>
</dbReference>
<dbReference type="EnsemblMetazoa" id="BGLB003079-RB">
    <property type="protein sequence ID" value="BGLB003079-PB"/>
    <property type="gene ID" value="BGLB003079"/>
</dbReference>
<dbReference type="VEuPathDB" id="VectorBase:BGLB003079"/>
<dbReference type="Proteomes" id="UP000076420">
    <property type="component" value="Unassembled WGS sequence"/>
</dbReference>
<dbReference type="RefSeq" id="XP_013084223.1">
    <property type="nucleotide sequence ID" value="XM_013228769.2"/>
</dbReference>
<dbReference type="GO" id="GO:0005687">
    <property type="term" value="C:U4 snRNP"/>
    <property type="evidence" value="ECO:0007669"/>
    <property type="project" value="TreeGrafter"/>
</dbReference>
<feature type="region of interest" description="Disordered" evidence="12">
    <location>
        <begin position="332"/>
        <end position="362"/>
    </location>
</feature>
<dbReference type="InterPro" id="IPR002687">
    <property type="entry name" value="Nop_dom"/>
</dbReference>
<dbReference type="OMA" id="EMRRSAN"/>
<dbReference type="GeneID" id="106069160"/>
<dbReference type="InterPro" id="IPR012976">
    <property type="entry name" value="NOSIC"/>
</dbReference>
<dbReference type="InterPro" id="IPR036070">
    <property type="entry name" value="Nop_dom_sf"/>
</dbReference>
<dbReference type="GO" id="GO:0071011">
    <property type="term" value="C:precatalytic spliceosome"/>
    <property type="evidence" value="ECO:0007669"/>
    <property type="project" value="TreeGrafter"/>
</dbReference>
<proteinExistence type="inferred from homology"/>
<dbReference type="PANTHER" id="PTHR13904">
    <property type="entry name" value="PRE-MRNA SPLICING FACTOR PRP31"/>
    <property type="match status" value="1"/>
</dbReference>
<dbReference type="GO" id="GO:0046540">
    <property type="term" value="C:U4/U6 x U5 tri-snRNP complex"/>
    <property type="evidence" value="ECO:0007669"/>
    <property type="project" value="InterPro"/>
</dbReference>
<evidence type="ECO:0000256" key="1">
    <source>
        <dbReference type="ARBA" id="ARBA00004123"/>
    </source>
</evidence>
<evidence type="ECO:0000256" key="11">
    <source>
        <dbReference type="ARBA" id="ARBA00045397"/>
    </source>
</evidence>
<keyword evidence="6" id="KW-0694">RNA-binding</keyword>
<keyword evidence="16" id="KW-1185">Reference proteome</keyword>
<dbReference type="STRING" id="6526.A0A2C9JIM8"/>